<organism evidence="1 2">
    <name type="scientific">Geodermatophilus maliterrae</name>
    <dbReference type="NCBI Taxonomy" id="3162531"/>
    <lineage>
        <taxon>Bacteria</taxon>
        <taxon>Bacillati</taxon>
        <taxon>Actinomycetota</taxon>
        <taxon>Actinomycetes</taxon>
        <taxon>Geodermatophilales</taxon>
        <taxon>Geodermatophilaceae</taxon>
        <taxon>Geodermatophilus</taxon>
    </lineage>
</organism>
<dbReference type="Proteomes" id="UP001560045">
    <property type="component" value="Unassembled WGS sequence"/>
</dbReference>
<name>A0ABV3XL84_9ACTN</name>
<evidence type="ECO:0000313" key="2">
    <source>
        <dbReference type="Proteomes" id="UP001560045"/>
    </source>
</evidence>
<accession>A0ABV3XL84</accession>
<proteinExistence type="predicted"/>
<comment type="caution">
    <text evidence="1">The sequence shown here is derived from an EMBL/GenBank/DDBJ whole genome shotgun (WGS) entry which is preliminary data.</text>
</comment>
<gene>
    <name evidence="1" type="ORF">ABQ292_23625</name>
</gene>
<dbReference type="EMBL" id="JBFNXQ010000122">
    <property type="protein sequence ID" value="MEX5721349.1"/>
    <property type="molecule type" value="Genomic_DNA"/>
</dbReference>
<dbReference type="RefSeq" id="WP_369210155.1">
    <property type="nucleotide sequence ID" value="NZ_JBFNXQ010000122.1"/>
</dbReference>
<reference evidence="1 2" key="1">
    <citation type="submission" date="2024-06" db="EMBL/GenBank/DDBJ databases">
        <title>Draft genome sequence of Geodermatophilus badlandi, a novel member of the Geodermatophilaceae isolated from badland sedimentary rocks in the Red desert, Wyoming, USA.</title>
        <authorList>
            <person name="Ben Tekaya S."/>
            <person name="Nouioui I."/>
            <person name="Flores G.M."/>
            <person name="Shaal M.N."/>
            <person name="Bredoire F."/>
            <person name="Basile F."/>
            <person name="Van Diepen L."/>
            <person name="Ward N.L."/>
        </authorList>
    </citation>
    <scope>NUCLEOTIDE SEQUENCE [LARGE SCALE GENOMIC DNA]</scope>
    <source>
        <strain evidence="1 2">WL48A</strain>
    </source>
</reference>
<evidence type="ECO:0000313" key="1">
    <source>
        <dbReference type="EMBL" id="MEX5721349.1"/>
    </source>
</evidence>
<evidence type="ECO:0008006" key="3">
    <source>
        <dbReference type="Google" id="ProtNLM"/>
    </source>
</evidence>
<sequence length="47" mass="5366">MHAELTDLHESYVWRVNAAVAEDRMDVVQALHEEYVEAALQRILATA</sequence>
<keyword evidence="2" id="KW-1185">Reference proteome</keyword>
<protein>
    <recommendedName>
        <fullName evidence="3">RNA polymerase sigma-70 factor, ECF subfamily</fullName>
    </recommendedName>
</protein>